<evidence type="ECO:0008006" key="3">
    <source>
        <dbReference type="Google" id="ProtNLM"/>
    </source>
</evidence>
<keyword evidence="1" id="KW-0812">Transmembrane</keyword>
<evidence type="ECO:0000256" key="1">
    <source>
        <dbReference type="SAM" id="Phobius"/>
    </source>
</evidence>
<name>A0A7S3Z188_9EUKA</name>
<feature type="transmembrane region" description="Helical" evidence="1">
    <location>
        <begin position="243"/>
        <end position="263"/>
    </location>
</feature>
<feature type="transmembrane region" description="Helical" evidence="1">
    <location>
        <begin position="35"/>
        <end position="60"/>
    </location>
</feature>
<organism evidence="2">
    <name type="scientific">Lotharella globosa</name>
    <dbReference type="NCBI Taxonomy" id="91324"/>
    <lineage>
        <taxon>Eukaryota</taxon>
        <taxon>Sar</taxon>
        <taxon>Rhizaria</taxon>
        <taxon>Cercozoa</taxon>
        <taxon>Chlorarachniophyceae</taxon>
        <taxon>Lotharella</taxon>
    </lineage>
</organism>
<feature type="transmembrane region" description="Helical" evidence="1">
    <location>
        <begin position="72"/>
        <end position="94"/>
    </location>
</feature>
<gene>
    <name evidence="2" type="ORF">LGLO00237_LOCUS20205</name>
</gene>
<sequence>MSTTEASYLLMENKVGAKVHSKVLRDIEGYQIVNINAWAASAMFLKAALCSIIFVGVRFLLKYLGHESTTPIASVTAFMAGTYFVLSILFKGILDEYSECARMPTRITSDVVQYREFWELFGTDDEVYRVSTILSDFVEKVIVGIRNPKHGITGLDSILDDFEHLHDMQVALVQDREVKDNHPGINPMTVASNLSKQLNVIRAHILRADHVSRCNYLPVGLAFNWIVSICCTMVLLSVKTTDIIQEFTLLPSLVLFVYLFVMFMTEMDDPFDMNSSISVTLTNAPLFNHYAHKNIKLHRCPSNLSRSFIAPRGCGCKNAKQPADVAPMMLVFRPAYRMSWGVSLHRMCSVIM</sequence>
<proteinExistence type="predicted"/>
<protein>
    <recommendedName>
        <fullName evidence="3">Bestrophin homolog</fullName>
    </recommendedName>
</protein>
<evidence type="ECO:0000313" key="2">
    <source>
        <dbReference type="EMBL" id="CAE0668580.1"/>
    </source>
</evidence>
<accession>A0A7S3Z188</accession>
<reference evidence="2" key="1">
    <citation type="submission" date="2021-01" db="EMBL/GenBank/DDBJ databases">
        <authorList>
            <person name="Corre E."/>
            <person name="Pelletier E."/>
            <person name="Niang G."/>
            <person name="Scheremetjew M."/>
            <person name="Finn R."/>
            <person name="Kale V."/>
            <person name="Holt S."/>
            <person name="Cochrane G."/>
            <person name="Meng A."/>
            <person name="Brown T."/>
            <person name="Cohen L."/>
        </authorList>
    </citation>
    <scope>NUCLEOTIDE SEQUENCE</scope>
    <source>
        <strain evidence="2">CCCM811</strain>
    </source>
</reference>
<dbReference type="EMBL" id="HBIV01028239">
    <property type="protein sequence ID" value="CAE0668580.1"/>
    <property type="molecule type" value="Transcribed_RNA"/>
</dbReference>
<keyword evidence="1" id="KW-1133">Transmembrane helix</keyword>
<feature type="transmembrane region" description="Helical" evidence="1">
    <location>
        <begin position="216"/>
        <end position="237"/>
    </location>
</feature>
<dbReference type="AlphaFoldDB" id="A0A7S3Z188"/>
<keyword evidence="1" id="KW-0472">Membrane</keyword>